<name>A0AA36EF60_LACSI</name>
<gene>
    <name evidence="1" type="ORF">LSALG_LOCUS30501</name>
</gene>
<dbReference type="AlphaFoldDB" id="A0AA36EF60"/>
<dbReference type="EMBL" id="OX465082">
    <property type="protein sequence ID" value="CAI9291355.1"/>
    <property type="molecule type" value="Genomic_DNA"/>
</dbReference>
<sequence>MPSAIYNPVDEEVAVVEVEPPPEAGTHNFGTAFMFKYIDQTFNLLEPVGRLWINYFPRAFGEETVIMPPSSLTFMISCLYAFAEIKSQGSEFPFQTHPRSTNLAVTSLLFYGVASTAEHIVSATRLGPASVYAIIARLGRICCLCVLLKALGSMNLEIDTTTSTKATTTCTIKLKINMQVTRIEYCLPLPVQSSEQMLDSRCSVGASGNPASLVHPFNLKRGDVGQRLGHIIAKV</sequence>
<proteinExistence type="predicted"/>
<keyword evidence="2" id="KW-1185">Reference proteome</keyword>
<accession>A0AA36EF60</accession>
<reference evidence="1" key="1">
    <citation type="submission" date="2023-04" db="EMBL/GenBank/DDBJ databases">
        <authorList>
            <person name="Vijverberg K."/>
            <person name="Xiong W."/>
            <person name="Schranz E."/>
        </authorList>
    </citation>
    <scope>NUCLEOTIDE SEQUENCE</scope>
</reference>
<dbReference type="Proteomes" id="UP001177003">
    <property type="component" value="Chromosome 6"/>
</dbReference>
<protein>
    <submittedName>
        <fullName evidence="1">Uncharacterized protein</fullName>
    </submittedName>
</protein>
<evidence type="ECO:0000313" key="1">
    <source>
        <dbReference type="EMBL" id="CAI9291355.1"/>
    </source>
</evidence>
<organism evidence="1 2">
    <name type="scientific">Lactuca saligna</name>
    <name type="common">Willowleaf lettuce</name>
    <dbReference type="NCBI Taxonomy" id="75948"/>
    <lineage>
        <taxon>Eukaryota</taxon>
        <taxon>Viridiplantae</taxon>
        <taxon>Streptophyta</taxon>
        <taxon>Embryophyta</taxon>
        <taxon>Tracheophyta</taxon>
        <taxon>Spermatophyta</taxon>
        <taxon>Magnoliopsida</taxon>
        <taxon>eudicotyledons</taxon>
        <taxon>Gunneridae</taxon>
        <taxon>Pentapetalae</taxon>
        <taxon>asterids</taxon>
        <taxon>campanulids</taxon>
        <taxon>Asterales</taxon>
        <taxon>Asteraceae</taxon>
        <taxon>Cichorioideae</taxon>
        <taxon>Cichorieae</taxon>
        <taxon>Lactucinae</taxon>
        <taxon>Lactuca</taxon>
    </lineage>
</organism>
<evidence type="ECO:0000313" key="2">
    <source>
        <dbReference type="Proteomes" id="UP001177003"/>
    </source>
</evidence>